<dbReference type="Proteomes" id="UP001497444">
    <property type="component" value="Chromosome 2"/>
</dbReference>
<reference evidence="2 3" key="1">
    <citation type="submission" date="2024-02" db="EMBL/GenBank/DDBJ databases">
        <authorList>
            <consortium name="ELIXIR-Norway"/>
            <consortium name="Elixir Norway"/>
        </authorList>
    </citation>
    <scope>NUCLEOTIDE SEQUENCE [LARGE SCALE GENOMIC DNA]</scope>
</reference>
<feature type="region of interest" description="Disordered" evidence="1">
    <location>
        <begin position="26"/>
        <end position="49"/>
    </location>
</feature>
<proteinExistence type="predicted"/>
<evidence type="ECO:0000256" key="1">
    <source>
        <dbReference type="SAM" id="MobiDB-lite"/>
    </source>
</evidence>
<evidence type="ECO:0000313" key="2">
    <source>
        <dbReference type="EMBL" id="CAK9267755.1"/>
    </source>
</evidence>
<evidence type="ECO:0000313" key="3">
    <source>
        <dbReference type="Proteomes" id="UP001497444"/>
    </source>
</evidence>
<keyword evidence="3" id="KW-1185">Reference proteome</keyword>
<protein>
    <submittedName>
        <fullName evidence="2">Uncharacterized protein</fullName>
    </submittedName>
</protein>
<organism evidence="2 3">
    <name type="scientific">Sphagnum jensenii</name>
    <dbReference type="NCBI Taxonomy" id="128206"/>
    <lineage>
        <taxon>Eukaryota</taxon>
        <taxon>Viridiplantae</taxon>
        <taxon>Streptophyta</taxon>
        <taxon>Embryophyta</taxon>
        <taxon>Bryophyta</taxon>
        <taxon>Sphagnophytina</taxon>
        <taxon>Sphagnopsida</taxon>
        <taxon>Sphagnales</taxon>
        <taxon>Sphagnaceae</taxon>
        <taxon>Sphagnum</taxon>
    </lineage>
</organism>
<gene>
    <name evidence="2" type="ORF">CSSPJE1EN1_LOCUS13233</name>
</gene>
<accession>A0ABP0WLK3</accession>
<sequence>MCKRSMSSSPSSARLFSVSLYVEEGGATRSNGDVGARQDEGGARRSNGDVGERQVLTSAYLEEFVQFLRMNINDRGSKRDICDGVISAGIMYQ</sequence>
<feature type="compositionally biased region" description="Basic and acidic residues" evidence="1">
    <location>
        <begin position="36"/>
        <end position="49"/>
    </location>
</feature>
<dbReference type="EMBL" id="OZ020097">
    <property type="protein sequence ID" value="CAK9267755.1"/>
    <property type="molecule type" value="Genomic_DNA"/>
</dbReference>
<name>A0ABP0WLK3_9BRYO</name>